<comment type="caution">
    <text evidence="1">The sequence shown here is derived from an EMBL/GenBank/DDBJ whole genome shotgun (WGS) entry which is preliminary data.</text>
</comment>
<evidence type="ECO:0000313" key="1">
    <source>
        <dbReference type="EMBL" id="EEF67284.1"/>
    </source>
</evidence>
<name>B9Y9P6_9FIRM</name>
<dbReference type="EMBL" id="ACCF01000148">
    <property type="protein sequence ID" value="EEF67284.1"/>
    <property type="molecule type" value="Genomic_DNA"/>
</dbReference>
<accession>B9Y9P6</accession>
<dbReference type="Proteomes" id="UP000005950">
    <property type="component" value="Unassembled WGS sequence"/>
</dbReference>
<protein>
    <submittedName>
        <fullName evidence="1">Uncharacterized protein</fullName>
    </submittedName>
</protein>
<gene>
    <name evidence="1" type="ORF">HOLDEFILI_02553</name>
</gene>
<evidence type="ECO:0000313" key="2">
    <source>
        <dbReference type="Proteomes" id="UP000005950"/>
    </source>
</evidence>
<dbReference type="AlphaFoldDB" id="B9Y9P6"/>
<sequence>MMFSPLFSSRFLIFSILYNLSPLSNSRPSSWSQTKKTLN</sequence>
<dbReference type="HOGENOM" id="CLU_3310964_0_0_9"/>
<proteinExistence type="predicted"/>
<reference evidence="1 2" key="2">
    <citation type="submission" date="2009-02" db="EMBL/GenBank/DDBJ databases">
        <title>Draft genome sequence of Holdemania filiformis DSM 12042.</title>
        <authorList>
            <person name="Sudarsanam P."/>
            <person name="Ley R."/>
            <person name="Guruge J."/>
            <person name="Turnbaugh P.J."/>
            <person name="Mahowald M."/>
            <person name="Liep D."/>
            <person name="Gordon J."/>
        </authorList>
    </citation>
    <scope>NUCLEOTIDE SEQUENCE [LARGE SCALE GENOMIC DNA]</scope>
    <source>
        <strain evidence="1 2">DSM 12042</strain>
    </source>
</reference>
<dbReference type="STRING" id="545696.HOLDEFILI_02553"/>
<reference evidence="1 2" key="1">
    <citation type="submission" date="2008-12" db="EMBL/GenBank/DDBJ databases">
        <authorList>
            <person name="Fulton L."/>
            <person name="Clifton S."/>
            <person name="Fulton B."/>
            <person name="Xu J."/>
            <person name="Minx P."/>
            <person name="Pepin K.H."/>
            <person name="Johnson M."/>
            <person name="Bhonagiri V."/>
            <person name="Nash W.E."/>
            <person name="Mardis E.R."/>
            <person name="Wilson R.K."/>
        </authorList>
    </citation>
    <scope>NUCLEOTIDE SEQUENCE [LARGE SCALE GENOMIC DNA]</scope>
    <source>
        <strain evidence="1 2">DSM 12042</strain>
    </source>
</reference>
<organism evidence="1 2">
    <name type="scientific">Holdemania filiformis DSM 12042</name>
    <dbReference type="NCBI Taxonomy" id="545696"/>
    <lineage>
        <taxon>Bacteria</taxon>
        <taxon>Bacillati</taxon>
        <taxon>Bacillota</taxon>
        <taxon>Erysipelotrichia</taxon>
        <taxon>Erysipelotrichales</taxon>
        <taxon>Erysipelotrichaceae</taxon>
        <taxon>Holdemania</taxon>
    </lineage>
</organism>